<reference evidence="2 3" key="1">
    <citation type="journal article" date="2018" name="ACS Chem. Biol.">
        <title>Ketoreductase domain dysfunction expands chemodiversity: malyngamide biosynthesis in the cyanobacterium Okeania hirsuta.</title>
        <authorList>
            <person name="Moss N.A."/>
            <person name="Leao T."/>
            <person name="Rankin M."/>
            <person name="McCullough T.M."/>
            <person name="Qu P."/>
            <person name="Korobeynikov A."/>
            <person name="Smith J.L."/>
            <person name="Gerwick L."/>
            <person name="Gerwick W.H."/>
        </authorList>
    </citation>
    <scope>NUCLEOTIDE SEQUENCE [LARGE SCALE GENOMIC DNA]</scope>
    <source>
        <strain evidence="2 3">PAB10Feb10-1</strain>
    </source>
</reference>
<gene>
    <name evidence="2" type="ORF">D5R40_29735</name>
</gene>
<accession>A0A3N6P168</accession>
<evidence type="ECO:0000256" key="1">
    <source>
        <dbReference type="SAM" id="MobiDB-lite"/>
    </source>
</evidence>
<name>A0A3N6P168_9CYAN</name>
<dbReference type="Proteomes" id="UP000269154">
    <property type="component" value="Unassembled WGS sequence"/>
</dbReference>
<comment type="caution">
    <text evidence="2">The sequence shown here is derived from an EMBL/GenBank/DDBJ whole genome shotgun (WGS) entry which is preliminary data.</text>
</comment>
<protein>
    <submittedName>
        <fullName evidence="2">Uncharacterized protein</fullName>
    </submittedName>
</protein>
<sequence>KQVPGPAPSKSNGGAGGKAKMFKASSVITQAELAPDTPLRLTSKASDTPSPAQMVFSVMPPAVVR</sequence>
<keyword evidence="3" id="KW-1185">Reference proteome</keyword>
<feature type="non-terminal residue" evidence="2">
    <location>
        <position position="1"/>
    </location>
</feature>
<feature type="region of interest" description="Disordered" evidence="1">
    <location>
        <begin position="1"/>
        <end position="65"/>
    </location>
</feature>
<dbReference type="EMBL" id="RCBY01000318">
    <property type="protein sequence ID" value="RQH24874.1"/>
    <property type="molecule type" value="Genomic_DNA"/>
</dbReference>
<organism evidence="2 3">
    <name type="scientific">Okeania hirsuta</name>
    <dbReference type="NCBI Taxonomy" id="1458930"/>
    <lineage>
        <taxon>Bacteria</taxon>
        <taxon>Bacillati</taxon>
        <taxon>Cyanobacteriota</taxon>
        <taxon>Cyanophyceae</taxon>
        <taxon>Oscillatoriophycideae</taxon>
        <taxon>Oscillatoriales</taxon>
        <taxon>Microcoleaceae</taxon>
        <taxon>Okeania</taxon>
    </lineage>
</organism>
<evidence type="ECO:0000313" key="3">
    <source>
        <dbReference type="Proteomes" id="UP000269154"/>
    </source>
</evidence>
<evidence type="ECO:0000313" key="2">
    <source>
        <dbReference type="EMBL" id="RQH24874.1"/>
    </source>
</evidence>
<proteinExistence type="predicted"/>
<dbReference type="AlphaFoldDB" id="A0A3N6P168"/>